<organism evidence="2 3">
    <name type="scientific">Sphingomonas paucimobilis NBRC 13935</name>
    <dbReference type="NCBI Taxonomy" id="1219050"/>
    <lineage>
        <taxon>Bacteria</taxon>
        <taxon>Pseudomonadati</taxon>
        <taxon>Pseudomonadota</taxon>
        <taxon>Alphaproteobacteria</taxon>
        <taxon>Sphingomonadales</taxon>
        <taxon>Sphingomonadaceae</taxon>
        <taxon>Sphingomonas</taxon>
    </lineage>
</organism>
<evidence type="ECO:0000256" key="1">
    <source>
        <dbReference type="SAM" id="Phobius"/>
    </source>
</evidence>
<keyword evidence="1" id="KW-1133">Transmembrane helix</keyword>
<feature type="transmembrane region" description="Helical" evidence="1">
    <location>
        <begin position="21"/>
        <end position="41"/>
    </location>
</feature>
<evidence type="ECO:0000313" key="3">
    <source>
        <dbReference type="Proteomes" id="UP000032025"/>
    </source>
</evidence>
<dbReference type="Proteomes" id="UP000032025">
    <property type="component" value="Unassembled WGS sequence"/>
</dbReference>
<keyword evidence="1" id="KW-0812">Transmembrane</keyword>
<dbReference type="InterPro" id="IPR007047">
    <property type="entry name" value="Flp_Fap"/>
</dbReference>
<proteinExistence type="predicted"/>
<reference evidence="2 3" key="1">
    <citation type="submission" date="2014-08" db="EMBL/GenBank/DDBJ databases">
        <title>Whole genome shotgun sequence of Sphingomonas paucimobilis NBRC 13935.</title>
        <authorList>
            <person name="Hosoyama A."/>
            <person name="Hashimoto M."/>
            <person name="Hosoyama Y."/>
            <person name="Noguchi M."/>
            <person name="Uohara A."/>
            <person name="Ohji S."/>
            <person name="Katano-Makiyama Y."/>
            <person name="Ichikawa N."/>
            <person name="Kimura A."/>
            <person name="Yamazoe A."/>
            <person name="Fujita N."/>
        </authorList>
    </citation>
    <scope>NUCLEOTIDE SEQUENCE [LARGE SCALE GENOMIC DNA]</scope>
    <source>
        <strain evidence="2 3">NBRC 13935</strain>
    </source>
</reference>
<dbReference type="RefSeq" id="WP_007403580.1">
    <property type="nucleotide sequence ID" value="NZ_BBJS01000014.1"/>
</dbReference>
<dbReference type="GeneID" id="78529177"/>
<evidence type="ECO:0000313" key="2">
    <source>
        <dbReference type="EMBL" id="GAN13067.1"/>
    </source>
</evidence>
<protein>
    <submittedName>
        <fullName evidence="2">DNA, contig: SP614</fullName>
    </submittedName>
</protein>
<keyword evidence="1" id="KW-0472">Membrane</keyword>
<gene>
    <name evidence="2" type="ORF">SP6_14_02240</name>
</gene>
<accession>A0A0C9NA31</accession>
<name>A0A0C9NA31_SPHPI</name>
<dbReference type="AlphaFoldDB" id="A0A0C9NA31"/>
<keyword evidence="3" id="KW-1185">Reference proteome</keyword>
<dbReference type="EMBL" id="BBJS01000014">
    <property type="protein sequence ID" value="GAN13067.1"/>
    <property type="molecule type" value="Genomic_DNA"/>
</dbReference>
<comment type="caution">
    <text evidence="2">The sequence shown here is derived from an EMBL/GenBank/DDBJ whole genome shotgun (WGS) entry which is preliminary data.</text>
</comment>
<sequence length="64" mass="6871">MKMPWPLFKLVRAIGTDRRGATAVEYALIIACIMLVIFATLSQVGVNVAGVLSHLGDQLKSATN</sequence>
<dbReference type="Pfam" id="PF04964">
    <property type="entry name" value="Flp_Fap"/>
    <property type="match status" value="1"/>
</dbReference>